<dbReference type="InterPro" id="IPR036063">
    <property type="entry name" value="Smr_dom_sf"/>
</dbReference>
<dbReference type="EMBL" id="BATM01000033">
    <property type="protein sequence ID" value="GAD80300.1"/>
    <property type="molecule type" value="Genomic_DNA"/>
</dbReference>
<accession>U3B2Y3</accession>
<dbReference type="PANTHER" id="PTHR35562:SF2">
    <property type="entry name" value="DNA ENDONUCLEASE SMRA-RELATED"/>
    <property type="match status" value="1"/>
</dbReference>
<dbReference type="InterPro" id="IPR002625">
    <property type="entry name" value="Smr_dom"/>
</dbReference>
<proteinExistence type="predicted"/>
<name>U3B2Y3_9VIBR</name>
<dbReference type="eggNOG" id="COG2840">
    <property type="taxonomic scope" value="Bacteria"/>
</dbReference>
<protein>
    <recommendedName>
        <fullName evidence="1">Smr domain-containing protein</fullName>
    </recommendedName>
</protein>
<organism evidence="2 3">
    <name type="scientific">Vibrio ezurae NBRC 102218</name>
    <dbReference type="NCBI Taxonomy" id="1219080"/>
    <lineage>
        <taxon>Bacteria</taxon>
        <taxon>Pseudomonadati</taxon>
        <taxon>Pseudomonadota</taxon>
        <taxon>Gammaproteobacteria</taxon>
        <taxon>Vibrionales</taxon>
        <taxon>Vibrionaceae</taxon>
        <taxon>Vibrio</taxon>
    </lineage>
</organism>
<dbReference type="Pfam" id="PF01713">
    <property type="entry name" value="Smr"/>
    <property type="match status" value="1"/>
</dbReference>
<comment type="caution">
    <text evidence="2">The sequence shown here is derived from an EMBL/GenBank/DDBJ whole genome shotgun (WGS) entry which is preliminary data.</text>
</comment>
<dbReference type="GO" id="GO:0004520">
    <property type="term" value="F:DNA endonuclease activity"/>
    <property type="evidence" value="ECO:0007669"/>
    <property type="project" value="TreeGrafter"/>
</dbReference>
<evidence type="ECO:0000313" key="2">
    <source>
        <dbReference type="EMBL" id="GAD80300.1"/>
    </source>
</evidence>
<gene>
    <name evidence="2" type="ORF">VEZ01S_33_00020</name>
</gene>
<dbReference type="InterPro" id="IPR047688">
    <property type="entry name" value="Endonuc_SmrA"/>
</dbReference>
<dbReference type="NCBIfam" id="NF033154">
    <property type="entry name" value="endonuc_SmrA"/>
    <property type="match status" value="1"/>
</dbReference>
<dbReference type="STRING" id="1219080.VEZ01S_33_00020"/>
<sequence>MSMSEEFENDFSFQEMMGDVKPLSQDTAVHKKSHTVDENHLLRQKAAVSIEEELPEYLTLDNAPMLKPDDIIEFKRSGVQDGVYRKLRLGKYPIQAKLDLHRRTLTQARDEVVHFLKQCLKLDARTIIIVHGKGHNSTPPALMKSYVAFWLQQINEVLCVHSAQTFHGGSGAVYVMLKKNTEKKLENRERHQKRLG</sequence>
<feature type="domain" description="Smr" evidence="1">
    <location>
        <begin position="98"/>
        <end position="178"/>
    </location>
</feature>
<evidence type="ECO:0000313" key="3">
    <source>
        <dbReference type="Proteomes" id="UP000016562"/>
    </source>
</evidence>
<evidence type="ECO:0000259" key="1">
    <source>
        <dbReference type="PROSITE" id="PS50828"/>
    </source>
</evidence>
<dbReference type="AlphaFoldDB" id="U3B2Y3"/>
<dbReference type="SUPFAM" id="SSF160443">
    <property type="entry name" value="SMR domain-like"/>
    <property type="match status" value="1"/>
</dbReference>
<dbReference type="PROSITE" id="PS50828">
    <property type="entry name" value="SMR"/>
    <property type="match status" value="1"/>
</dbReference>
<dbReference type="PANTHER" id="PTHR35562">
    <property type="entry name" value="DNA ENDONUCLEASE SMRA-RELATED"/>
    <property type="match status" value="1"/>
</dbReference>
<dbReference type="SMART" id="SM00463">
    <property type="entry name" value="SMR"/>
    <property type="match status" value="1"/>
</dbReference>
<reference evidence="2 3" key="1">
    <citation type="submission" date="2013-09" db="EMBL/GenBank/DDBJ databases">
        <title>Whole genome shotgun sequence of Vibrio ezurae NBRC 102218.</title>
        <authorList>
            <person name="Yoshida I."/>
            <person name="Hosoyama A."/>
            <person name="Numata M."/>
            <person name="Hashimoto M."/>
            <person name="Hosoyama Y."/>
            <person name="Tsuchikane K."/>
            <person name="Noguchi M."/>
            <person name="Hirakata S."/>
            <person name="Ichikawa N."/>
            <person name="Ohji S."/>
            <person name="Yamazoe A."/>
            <person name="Fujita N."/>
        </authorList>
    </citation>
    <scope>NUCLEOTIDE SEQUENCE [LARGE SCALE GENOMIC DNA]</scope>
    <source>
        <strain evidence="2 3">NBRC 102218</strain>
    </source>
</reference>
<keyword evidence="3" id="KW-1185">Reference proteome</keyword>
<dbReference type="Proteomes" id="UP000016562">
    <property type="component" value="Unassembled WGS sequence"/>
</dbReference>
<dbReference type="Gene3D" id="3.30.1370.110">
    <property type="match status" value="1"/>
</dbReference>